<dbReference type="CDD" id="cd00201">
    <property type="entry name" value="WW"/>
    <property type="match status" value="1"/>
</dbReference>
<dbReference type="Gene3D" id="2.20.70.10">
    <property type="match status" value="1"/>
</dbReference>
<evidence type="ECO:0000256" key="1">
    <source>
        <dbReference type="SAM" id="MobiDB-lite"/>
    </source>
</evidence>
<protein>
    <recommendedName>
        <fullName evidence="2">WW domain-containing protein</fullName>
    </recommendedName>
</protein>
<name>A0A6C0E655_9ZZZZ</name>
<dbReference type="PROSITE" id="PS50020">
    <property type="entry name" value="WW_DOMAIN_2"/>
    <property type="match status" value="2"/>
</dbReference>
<accession>A0A6C0E655</accession>
<sequence>MSEESLPDGWKLTYNQDGIPYWYDVNDLTDPVWVRPTEPTPKLPSGWEKVKGNDGKVYYLNKISKKTQDEFPVAGQAFDAEHLPRDVGVFEEPPQQPPPQQPQNMQPVVDISSLVNRQLTEQEIETIRKMNNGQALVDGLVQYDAGFDELKNSIGAAQPLPFDLSGYTKRLEEFRVTLIAKLAIIKEKLERLSLLEGLSDSLIQKLNAAKELFKSATNKLASAGVQNKPEEYEALGEKITELETLIAEIDTYNGMGAHAPVGGRRKSKTKHRKSRGKKTKTKRVKRTQTRKRKRNGGKCKCSLWNK</sequence>
<dbReference type="SMART" id="SM00456">
    <property type="entry name" value="WW"/>
    <property type="match status" value="2"/>
</dbReference>
<evidence type="ECO:0000313" key="3">
    <source>
        <dbReference type="EMBL" id="QHT23749.1"/>
    </source>
</evidence>
<dbReference type="AlphaFoldDB" id="A0A6C0E655"/>
<feature type="domain" description="WW" evidence="2">
    <location>
        <begin position="41"/>
        <end position="74"/>
    </location>
</feature>
<feature type="domain" description="WW" evidence="2">
    <location>
        <begin position="4"/>
        <end position="38"/>
    </location>
</feature>
<organism evidence="3">
    <name type="scientific">viral metagenome</name>
    <dbReference type="NCBI Taxonomy" id="1070528"/>
    <lineage>
        <taxon>unclassified sequences</taxon>
        <taxon>metagenomes</taxon>
        <taxon>organismal metagenomes</taxon>
    </lineage>
</organism>
<feature type="compositionally biased region" description="Basic residues" evidence="1">
    <location>
        <begin position="263"/>
        <end position="297"/>
    </location>
</feature>
<dbReference type="EMBL" id="MN739735">
    <property type="protein sequence ID" value="QHT23749.1"/>
    <property type="molecule type" value="Genomic_DNA"/>
</dbReference>
<dbReference type="SUPFAM" id="SSF51045">
    <property type="entry name" value="WW domain"/>
    <property type="match status" value="1"/>
</dbReference>
<feature type="region of interest" description="Disordered" evidence="1">
    <location>
        <begin position="256"/>
        <end position="306"/>
    </location>
</feature>
<evidence type="ECO:0000259" key="2">
    <source>
        <dbReference type="PROSITE" id="PS50020"/>
    </source>
</evidence>
<dbReference type="InterPro" id="IPR036020">
    <property type="entry name" value="WW_dom_sf"/>
</dbReference>
<dbReference type="InterPro" id="IPR001202">
    <property type="entry name" value="WW_dom"/>
</dbReference>
<reference evidence="3" key="1">
    <citation type="journal article" date="2020" name="Nature">
        <title>Giant virus diversity and host interactions through global metagenomics.</title>
        <authorList>
            <person name="Schulz F."/>
            <person name="Roux S."/>
            <person name="Paez-Espino D."/>
            <person name="Jungbluth S."/>
            <person name="Walsh D.A."/>
            <person name="Denef V.J."/>
            <person name="McMahon K.D."/>
            <person name="Konstantinidis K.T."/>
            <person name="Eloe-Fadrosh E.A."/>
            <person name="Kyrpides N.C."/>
            <person name="Woyke T."/>
        </authorList>
    </citation>
    <scope>NUCLEOTIDE SEQUENCE</scope>
    <source>
        <strain evidence="3">GVMAG-M-3300023179-132</strain>
    </source>
</reference>
<proteinExistence type="predicted"/>